<feature type="compositionally biased region" description="Low complexity" evidence="1">
    <location>
        <begin position="108"/>
        <end position="128"/>
    </location>
</feature>
<evidence type="ECO:0008006" key="5">
    <source>
        <dbReference type="Google" id="ProtNLM"/>
    </source>
</evidence>
<dbReference type="InterPro" id="IPR021369">
    <property type="entry name" value="DUF2985"/>
</dbReference>
<dbReference type="EMBL" id="JAWRVI010000011">
    <property type="protein sequence ID" value="KAK4091643.1"/>
    <property type="molecule type" value="Genomic_DNA"/>
</dbReference>
<dbReference type="Pfam" id="PF11204">
    <property type="entry name" value="DUF2985"/>
    <property type="match status" value="1"/>
</dbReference>
<evidence type="ECO:0000313" key="4">
    <source>
        <dbReference type="Proteomes" id="UP001287286"/>
    </source>
</evidence>
<protein>
    <recommendedName>
        <fullName evidence="5">Integral membrane protein</fullName>
    </recommendedName>
</protein>
<feature type="region of interest" description="Disordered" evidence="1">
    <location>
        <begin position="493"/>
        <end position="520"/>
    </location>
</feature>
<gene>
    <name evidence="3" type="ORF">Purlil1_4073</name>
</gene>
<keyword evidence="2" id="KW-0812">Transmembrane</keyword>
<organism evidence="3 4">
    <name type="scientific">Purpureocillium lilacinum</name>
    <name type="common">Paecilomyces lilacinus</name>
    <dbReference type="NCBI Taxonomy" id="33203"/>
    <lineage>
        <taxon>Eukaryota</taxon>
        <taxon>Fungi</taxon>
        <taxon>Dikarya</taxon>
        <taxon>Ascomycota</taxon>
        <taxon>Pezizomycotina</taxon>
        <taxon>Sordariomycetes</taxon>
        <taxon>Hypocreomycetidae</taxon>
        <taxon>Hypocreales</taxon>
        <taxon>Ophiocordycipitaceae</taxon>
        <taxon>Purpureocillium</taxon>
    </lineage>
</organism>
<feature type="region of interest" description="Disordered" evidence="1">
    <location>
        <begin position="1"/>
        <end position="217"/>
    </location>
</feature>
<feature type="compositionally biased region" description="Polar residues" evidence="1">
    <location>
        <begin position="12"/>
        <end position="22"/>
    </location>
</feature>
<dbReference type="PANTHER" id="PTHR35872:SF1">
    <property type="entry name" value="ALPHA-L-RHAMNOSIDASE C"/>
    <property type="match status" value="1"/>
</dbReference>
<feature type="transmembrane region" description="Helical" evidence="2">
    <location>
        <begin position="445"/>
        <end position="466"/>
    </location>
</feature>
<reference evidence="3 4" key="1">
    <citation type="journal article" date="2024" name="Microbiol. Resour. Announc.">
        <title>Genome annotations for the ascomycete fungi Trichoderma harzianum, Trichoderma aggressivum, and Purpureocillium lilacinum.</title>
        <authorList>
            <person name="Beijen E.P.W."/>
            <person name="Ohm R.A."/>
        </authorList>
    </citation>
    <scope>NUCLEOTIDE SEQUENCE [LARGE SCALE GENOMIC DNA]</scope>
    <source>
        <strain evidence="3 4">CBS 150709</strain>
    </source>
</reference>
<accession>A0ABR0C6P5</accession>
<feature type="compositionally biased region" description="Basic and acidic residues" evidence="1">
    <location>
        <begin position="725"/>
        <end position="742"/>
    </location>
</feature>
<evidence type="ECO:0000256" key="1">
    <source>
        <dbReference type="SAM" id="MobiDB-lite"/>
    </source>
</evidence>
<feature type="region of interest" description="Disordered" evidence="1">
    <location>
        <begin position="310"/>
        <end position="348"/>
    </location>
</feature>
<feature type="compositionally biased region" description="Acidic residues" evidence="1">
    <location>
        <begin position="330"/>
        <end position="341"/>
    </location>
</feature>
<feature type="region of interest" description="Disordered" evidence="1">
    <location>
        <begin position="682"/>
        <end position="742"/>
    </location>
</feature>
<feature type="transmembrane region" description="Helical" evidence="2">
    <location>
        <begin position="411"/>
        <end position="439"/>
    </location>
</feature>
<feature type="compositionally biased region" description="Polar residues" evidence="1">
    <location>
        <begin position="64"/>
        <end position="88"/>
    </location>
</feature>
<proteinExistence type="predicted"/>
<comment type="caution">
    <text evidence="3">The sequence shown here is derived from an EMBL/GenBank/DDBJ whole genome shotgun (WGS) entry which is preliminary data.</text>
</comment>
<feature type="compositionally biased region" description="Basic and acidic residues" evidence="1">
    <location>
        <begin position="1"/>
        <end position="11"/>
    </location>
</feature>
<dbReference type="PANTHER" id="PTHR35872">
    <property type="entry name" value="INTEGRAL MEMBRANE PROTEIN (AFU_ORTHOLOGUE AFUA_5G07110)"/>
    <property type="match status" value="1"/>
</dbReference>
<evidence type="ECO:0000313" key="3">
    <source>
        <dbReference type="EMBL" id="KAK4091643.1"/>
    </source>
</evidence>
<keyword evidence="2" id="KW-0472">Membrane</keyword>
<evidence type="ECO:0000256" key="2">
    <source>
        <dbReference type="SAM" id="Phobius"/>
    </source>
</evidence>
<sequence length="742" mass="81954">MDPGRDHDPQRSHAQSHNGGNRRQQHLLSPPASRATSVAGPSTPGPSTPLAEGSADDYFDRLSQAPSHLSRQSVQSLSRFPSLTSATSRPRLESTTSRPSIRIRRRSSVASNISSNVPPEAPVAAPAPTSSEGGYHGGRPRSISQPTSGARAVDAPPAARIRRMPAQAALPRLTEEGSRPTMAELGIPASPSPLSPLSPTASMPERAHSLEEAPEPAAVRGNRLRRVSRLLMPGFSRRESQAGEVPAMTQAEDEYHDQLVDYLDTIDPEVQMLSTLTNVQNSLFVPDLGSWVNRRPTYTLSPRDLQHIRPASAEVPPPPPPPPPPHEEPQIPEEVPEEPIEEPPSIQRSDTITSRLTDSHFAALPHGRTLEGWTADEKWELDDHVRHMLHSRRSRWKRRMKGFGQYVRRPLGFFVTLYATLITLFGLAWVLFLIGWIYVGDNQIYVIHVVDSVLVALFGVVGYGMAPFRAVDSYRLFFIVRYSRMIENADKRSRSKPSISTGASGDRKVGPPPAVANDDGSVLRHDYANDARRPAVGSGQGDLDDVEDIPDTASDTSQMSGYYVLTAKQRKRLSHHQKKLARSHSFYKPEETFTHYSFPLGYLMAVVILLDFHSILQICLGSTTWSINYRLKVHDIVTSCILSVSICCNLVAGLVITIGGRKTRKKDIHDLMSRQELTGDAIKHLEHKRKKQQKKEEKMNRSGSNSDQEGLNGASGEASGSDKGIPGHEKEMMDYKALAEQK</sequence>
<keyword evidence="4" id="KW-1185">Reference proteome</keyword>
<feature type="compositionally biased region" description="Pro residues" evidence="1">
    <location>
        <begin position="315"/>
        <end position="324"/>
    </location>
</feature>
<keyword evidence="2" id="KW-1133">Transmembrane helix</keyword>
<feature type="transmembrane region" description="Helical" evidence="2">
    <location>
        <begin position="596"/>
        <end position="616"/>
    </location>
</feature>
<dbReference type="Proteomes" id="UP001287286">
    <property type="component" value="Unassembled WGS sequence"/>
</dbReference>
<feature type="transmembrane region" description="Helical" evidence="2">
    <location>
        <begin position="636"/>
        <end position="658"/>
    </location>
</feature>
<name>A0ABR0C6P5_PURLI</name>
<feature type="compositionally biased region" description="Low complexity" evidence="1">
    <location>
        <begin position="155"/>
        <end position="169"/>
    </location>
</feature>